<comment type="caution">
    <text evidence="1">The sequence shown here is derived from an EMBL/GenBank/DDBJ whole genome shotgun (WGS) entry which is preliminary data.</text>
</comment>
<reference evidence="1 2" key="1">
    <citation type="submission" date="2020-03" db="EMBL/GenBank/DDBJ databases">
        <title>Sequencing the genomes of 1000 actinobacteria strains.</title>
        <authorList>
            <person name="Klenk H.-P."/>
        </authorList>
    </citation>
    <scope>NUCLEOTIDE SEQUENCE [LARGE SCALE GENOMIC DNA]</scope>
    <source>
        <strain evidence="1 2">DSM 45490</strain>
    </source>
</reference>
<evidence type="ECO:0000313" key="2">
    <source>
        <dbReference type="Proteomes" id="UP000555407"/>
    </source>
</evidence>
<dbReference type="RefSeq" id="WP_167207115.1">
    <property type="nucleotide sequence ID" value="NZ_JAASRO010000001.1"/>
</dbReference>
<protein>
    <submittedName>
        <fullName evidence="1">Uncharacterized protein</fullName>
    </submittedName>
</protein>
<sequence length="146" mass="15953">MEQPGVFGAGIVLSPAVYVPLPPSDSSTRDFGAFGKGKDPFVEATYLKLNWPTALKSFAASGLRSHLYIAVGDDEYKNPKAIDATHDLDFEADVVFNQAARVPNLTSEFRVVDGGIATDASGNVYQRSRRRVRWTGSRTRAGRMSR</sequence>
<name>A0A7X6A0H1_9ACTN</name>
<accession>A0A7X6A0H1</accession>
<dbReference type="AlphaFoldDB" id="A0A7X6A0H1"/>
<proteinExistence type="predicted"/>
<gene>
    <name evidence="1" type="ORF">BJY22_002914</name>
</gene>
<keyword evidence="2" id="KW-1185">Reference proteome</keyword>
<evidence type="ECO:0000313" key="1">
    <source>
        <dbReference type="EMBL" id="NIK57197.1"/>
    </source>
</evidence>
<dbReference type="Proteomes" id="UP000555407">
    <property type="component" value="Unassembled WGS sequence"/>
</dbReference>
<organism evidence="1 2">
    <name type="scientific">Kribbella shirazensis</name>
    <dbReference type="NCBI Taxonomy" id="1105143"/>
    <lineage>
        <taxon>Bacteria</taxon>
        <taxon>Bacillati</taxon>
        <taxon>Actinomycetota</taxon>
        <taxon>Actinomycetes</taxon>
        <taxon>Propionibacteriales</taxon>
        <taxon>Kribbellaceae</taxon>
        <taxon>Kribbella</taxon>
    </lineage>
</organism>
<dbReference type="EMBL" id="JAASRO010000001">
    <property type="protein sequence ID" value="NIK57197.1"/>
    <property type="molecule type" value="Genomic_DNA"/>
</dbReference>